<evidence type="ECO:0000313" key="3">
    <source>
        <dbReference type="EMBL" id="RAW37226.1"/>
    </source>
</evidence>
<dbReference type="Proteomes" id="UP000760860">
    <property type="component" value="Unassembled WGS sequence"/>
</dbReference>
<sequence length="430" mass="46847">MFDSTQHLQALLSASSPTPHAIRGVSAALAALTAIANLTNNRKAILSLLRLRLSPRFELATPSRNSFALALFIGIFRYLQRSASLQIKCKLGKMVPNPTRNVALPTGVVPAAAVAAGICTLWMAPTSRPAVLSLLSTNAALTLFKDFLAKYSDLNFLKPLELLVFMAAGGWIFSAGFFNPESYERSHMKQILKSVVLKQNVAIQLQEMYRTGLLNPNPCHIRHEGLSCGQYARSDFLLRVVGTSLRLYVPVHLTTWILAQRHQKIRPKPAATQVQGFLRKLTRSSAYSIGYVYLGWTLCCLLGKLGDRSLFSRKLQFFLSGAIPSLAIFAESPGRRRSIGLILISYALVSAGNVATRKVLLLQPGVSSVRGLLEAGCVAAAVSVILPGLLEDNHLIRRMLLGDVEARAFQDVLKQAKADSACDTKPVAVL</sequence>
<evidence type="ECO:0000313" key="4">
    <source>
        <dbReference type="Proteomes" id="UP000251314"/>
    </source>
</evidence>
<dbReference type="EMBL" id="MJFZ01000117">
    <property type="protein sequence ID" value="RAW37226.1"/>
    <property type="molecule type" value="Genomic_DNA"/>
</dbReference>
<feature type="transmembrane region" description="Helical" evidence="1">
    <location>
        <begin position="101"/>
        <end position="124"/>
    </location>
</feature>
<reference evidence="3 4" key="1">
    <citation type="submission" date="2018-01" db="EMBL/GenBank/DDBJ databases">
        <title>Draft genome of the strawberry crown rot pathogen Phytophthora cactorum.</title>
        <authorList>
            <person name="Armitage A.D."/>
            <person name="Lysoe E."/>
            <person name="Nellist C.F."/>
            <person name="Harrison R.J."/>
            <person name="Brurberg M.B."/>
        </authorList>
    </citation>
    <scope>NUCLEOTIDE SEQUENCE [LARGE SCALE GENOMIC DNA]</scope>
    <source>
        <strain evidence="3 4">10300</strain>
    </source>
</reference>
<dbReference type="OrthoDB" id="109376at2759"/>
<proteinExistence type="predicted"/>
<evidence type="ECO:0000256" key="1">
    <source>
        <dbReference type="SAM" id="Phobius"/>
    </source>
</evidence>
<dbReference type="VEuPathDB" id="FungiDB:PC110_g6507"/>
<keyword evidence="1" id="KW-1133">Transmembrane helix</keyword>
<reference evidence="2" key="2">
    <citation type="submission" date="2018-05" db="EMBL/GenBank/DDBJ databases">
        <title>Effector identification in a new, highly contiguous assembly of the strawberry crown rot pathogen Phytophthora cactorum.</title>
        <authorList>
            <person name="Armitage A.D."/>
            <person name="Nellist C.F."/>
            <person name="Bates H."/>
            <person name="Vickerstaff R.J."/>
            <person name="Harrison R.J."/>
        </authorList>
    </citation>
    <scope>NUCLEOTIDE SEQUENCE</scope>
    <source>
        <strain evidence="2">P421</strain>
    </source>
</reference>
<dbReference type="Proteomes" id="UP000251314">
    <property type="component" value="Unassembled WGS sequence"/>
</dbReference>
<dbReference type="EMBL" id="RCMV01000741">
    <property type="protein sequence ID" value="KAG3213353.1"/>
    <property type="molecule type" value="Genomic_DNA"/>
</dbReference>
<keyword evidence="1" id="KW-0812">Transmembrane</keyword>
<accession>A0A329SMQ1</accession>
<feature type="transmembrane region" description="Helical" evidence="1">
    <location>
        <begin position="160"/>
        <end position="178"/>
    </location>
</feature>
<evidence type="ECO:0008006" key="5">
    <source>
        <dbReference type="Google" id="ProtNLM"/>
    </source>
</evidence>
<feature type="transmembrane region" description="Helical" evidence="1">
    <location>
        <begin position="341"/>
        <end position="360"/>
    </location>
</feature>
<dbReference type="AlphaFoldDB" id="A0A329SMQ1"/>
<keyword evidence="1" id="KW-0472">Membrane</keyword>
<dbReference type="PANTHER" id="PTHR12459:SF15">
    <property type="entry name" value="TRANSMEMBRANE PROTEIN 135"/>
    <property type="match status" value="1"/>
</dbReference>
<gene>
    <name evidence="3" type="ORF">PC110_g6507</name>
    <name evidence="2" type="ORF">PC129_g15708</name>
</gene>
<evidence type="ECO:0000313" key="2">
    <source>
        <dbReference type="EMBL" id="KAG3213353.1"/>
    </source>
</evidence>
<feature type="transmembrane region" description="Helical" evidence="1">
    <location>
        <begin position="372"/>
        <end position="390"/>
    </location>
</feature>
<protein>
    <recommendedName>
        <fullName evidence="5">Transmembrane protein 135 N-terminal domain-containing protein</fullName>
    </recommendedName>
</protein>
<dbReference type="PANTHER" id="PTHR12459">
    <property type="entry name" value="TRANSMEMBRANE PROTEIN 135-RELATED"/>
    <property type="match status" value="1"/>
</dbReference>
<name>A0A329SMQ1_9STRA</name>
<comment type="caution">
    <text evidence="3">The sequence shown here is derived from an EMBL/GenBank/DDBJ whole genome shotgun (WGS) entry which is preliminary data.</text>
</comment>
<organism evidence="3 4">
    <name type="scientific">Phytophthora cactorum</name>
    <dbReference type="NCBI Taxonomy" id="29920"/>
    <lineage>
        <taxon>Eukaryota</taxon>
        <taxon>Sar</taxon>
        <taxon>Stramenopiles</taxon>
        <taxon>Oomycota</taxon>
        <taxon>Peronosporomycetes</taxon>
        <taxon>Peronosporales</taxon>
        <taxon>Peronosporaceae</taxon>
        <taxon>Phytophthora</taxon>
    </lineage>
</organism>
<dbReference type="InterPro" id="IPR026749">
    <property type="entry name" value="Tmem135"/>
</dbReference>
<keyword evidence="4" id="KW-1185">Reference proteome</keyword>